<evidence type="ECO:0000256" key="5">
    <source>
        <dbReference type="ARBA" id="ARBA00022833"/>
    </source>
</evidence>
<dbReference type="EMBL" id="MNCJ02000330">
    <property type="protein sequence ID" value="KAF5766178.1"/>
    <property type="molecule type" value="Genomic_DNA"/>
</dbReference>
<feature type="domain" description="CCHC-type" evidence="9">
    <location>
        <begin position="250"/>
        <end position="266"/>
    </location>
</feature>
<dbReference type="GO" id="GO:0005654">
    <property type="term" value="C:nucleoplasm"/>
    <property type="evidence" value="ECO:0007669"/>
    <property type="project" value="UniProtKB-SubCell"/>
</dbReference>
<evidence type="ECO:0000256" key="2">
    <source>
        <dbReference type="ARBA" id="ARBA00007497"/>
    </source>
</evidence>
<dbReference type="InterPro" id="IPR052115">
    <property type="entry name" value="NEXT_complex_subunit_ZCCHC8"/>
</dbReference>
<evidence type="ECO:0000256" key="3">
    <source>
        <dbReference type="ARBA" id="ARBA00022723"/>
    </source>
</evidence>
<dbReference type="InterPro" id="IPR001878">
    <property type="entry name" value="Znf_CCHC"/>
</dbReference>
<dbReference type="SUPFAM" id="SSF57756">
    <property type="entry name" value="Retrovirus zinc finger-like domains"/>
    <property type="match status" value="1"/>
</dbReference>
<dbReference type="Proteomes" id="UP000215914">
    <property type="component" value="Unassembled WGS sequence"/>
</dbReference>
<feature type="region of interest" description="Disordered" evidence="8">
    <location>
        <begin position="422"/>
        <end position="443"/>
    </location>
</feature>
<dbReference type="PANTHER" id="PTHR13316">
    <property type="entry name" value="ZINC FINGER, CCHC DOMAIN CONTAINING 8"/>
    <property type="match status" value="1"/>
</dbReference>
<evidence type="ECO:0000256" key="7">
    <source>
        <dbReference type="PROSITE-ProRule" id="PRU00047"/>
    </source>
</evidence>
<dbReference type="PANTHER" id="PTHR13316:SF0">
    <property type="entry name" value="ZINC FINGER CCHC DOMAIN-CONTAINING PROTEIN 8"/>
    <property type="match status" value="1"/>
</dbReference>
<keyword evidence="11" id="KW-1185">Reference proteome</keyword>
<dbReference type="GO" id="GO:0071013">
    <property type="term" value="C:catalytic step 2 spliceosome"/>
    <property type="evidence" value="ECO:0000318"/>
    <property type="project" value="GO_Central"/>
</dbReference>
<dbReference type="InterPro" id="IPR006568">
    <property type="entry name" value="PSP_pro-rich"/>
</dbReference>
<protein>
    <submittedName>
        <fullName evidence="10">Transcription factor interactor and regulator CCHC(Zn) family</fullName>
    </submittedName>
</protein>
<dbReference type="PROSITE" id="PS50158">
    <property type="entry name" value="ZF_CCHC"/>
    <property type="match status" value="1"/>
</dbReference>
<gene>
    <name evidence="10" type="ORF">HanXRQr2_Chr15g0712251</name>
</gene>
<keyword evidence="3" id="KW-0479">Metal-binding</keyword>
<evidence type="ECO:0000259" key="9">
    <source>
        <dbReference type="PROSITE" id="PS50158"/>
    </source>
</evidence>
<evidence type="ECO:0000313" key="11">
    <source>
        <dbReference type="Proteomes" id="UP000215914"/>
    </source>
</evidence>
<evidence type="ECO:0000313" key="10">
    <source>
        <dbReference type="EMBL" id="KAF5766178.1"/>
    </source>
</evidence>
<keyword evidence="4 7" id="KW-0863">Zinc-finger</keyword>
<dbReference type="AlphaFoldDB" id="A0A9K3E4W3"/>
<dbReference type="SMART" id="SM00581">
    <property type="entry name" value="PSP"/>
    <property type="match status" value="1"/>
</dbReference>
<evidence type="ECO:0000256" key="1">
    <source>
        <dbReference type="ARBA" id="ARBA00004642"/>
    </source>
</evidence>
<accession>A0A9K3E4W3</accession>
<sequence length="534" mass="60156">MVKSTDLSKDDEEFVKLAVSNNQGGGSVPSEDDGQPSDCGVKEARLNGDVVLVNKFEHAEVTLAANNEHVSAVSVEENSSTVIENKISVVAENGSTVQDVSHKRTGNPASNREIDAVSGTKRPRITVDEKQASVHIVYNSITRESKRKLEELLQQWSEWHAQHNSSSHDSQVELESGEGTYFPVLSVGLDKSSAVSFWMDGQTKNSQSKEVIALDNNSIPLYDRGYSFGLTSTDGPSNVDGGLEIVDGSRCFNCGSYNHALKECPKPRDNAAVNNARKQHKAKRNQNAVSRNLTRYYQDTPAGKFDGLRPGVLDAETRKLLGLKELDPPPWLNRMREIGYPPGYLDAEDDDDQPSGIEIFGEEVVVKQETEDGEALDMDSKPEPSKKKSVKFPGVNAPIPENADEWRWAARAWKFELPRSRSSNHRYHSSTESAATRPHHHEERWNRDNRYYNSTESAATRPHHHEERWNHDMFREDRVHSGSFSSSFSNRYTGYDDFSGHRNLLIHETRSSHGSDRWNPYSTDSKDHRHRSWR</sequence>
<dbReference type="InterPro" id="IPR036875">
    <property type="entry name" value="Znf_CCHC_sf"/>
</dbReference>
<dbReference type="GO" id="GO:0008270">
    <property type="term" value="F:zinc ion binding"/>
    <property type="evidence" value="ECO:0007669"/>
    <property type="project" value="UniProtKB-KW"/>
</dbReference>
<organism evidence="10 11">
    <name type="scientific">Helianthus annuus</name>
    <name type="common">Common sunflower</name>
    <dbReference type="NCBI Taxonomy" id="4232"/>
    <lineage>
        <taxon>Eukaryota</taxon>
        <taxon>Viridiplantae</taxon>
        <taxon>Streptophyta</taxon>
        <taxon>Embryophyta</taxon>
        <taxon>Tracheophyta</taxon>
        <taxon>Spermatophyta</taxon>
        <taxon>Magnoliopsida</taxon>
        <taxon>eudicotyledons</taxon>
        <taxon>Gunneridae</taxon>
        <taxon>Pentapetalae</taxon>
        <taxon>asterids</taxon>
        <taxon>campanulids</taxon>
        <taxon>Asterales</taxon>
        <taxon>Asteraceae</taxon>
        <taxon>Asteroideae</taxon>
        <taxon>Heliantheae alliance</taxon>
        <taxon>Heliantheae</taxon>
        <taxon>Helianthus</taxon>
    </lineage>
</organism>
<reference evidence="10" key="2">
    <citation type="submission" date="2020-06" db="EMBL/GenBank/DDBJ databases">
        <title>Helianthus annuus Genome sequencing and assembly Release 2.</title>
        <authorList>
            <person name="Gouzy J."/>
            <person name="Langlade N."/>
            <person name="Munos S."/>
        </authorList>
    </citation>
    <scope>NUCLEOTIDE SEQUENCE</scope>
    <source>
        <tissue evidence="10">Leaves</tissue>
    </source>
</reference>
<comment type="caution">
    <text evidence="10">The sequence shown here is derived from an EMBL/GenBank/DDBJ whole genome shotgun (WGS) entry which is preliminary data.</text>
</comment>
<dbReference type="GO" id="GO:0006396">
    <property type="term" value="P:RNA processing"/>
    <property type="evidence" value="ECO:0000318"/>
    <property type="project" value="GO_Central"/>
</dbReference>
<reference evidence="10" key="1">
    <citation type="journal article" date="2017" name="Nature">
        <title>The sunflower genome provides insights into oil metabolism, flowering and Asterid evolution.</title>
        <authorList>
            <person name="Badouin H."/>
            <person name="Gouzy J."/>
            <person name="Grassa C.J."/>
            <person name="Murat F."/>
            <person name="Staton S.E."/>
            <person name="Cottret L."/>
            <person name="Lelandais-Briere C."/>
            <person name="Owens G.L."/>
            <person name="Carrere S."/>
            <person name="Mayjonade B."/>
            <person name="Legrand L."/>
            <person name="Gill N."/>
            <person name="Kane N.C."/>
            <person name="Bowers J.E."/>
            <person name="Hubner S."/>
            <person name="Bellec A."/>
            <person name="Berard A."/>
            <person name="Berges H."/>
            <person name="Blanchet N."/>
            <person name="Boniface M.C."/>
            <person name="Brunel D."/>
            <person name="Catrice O."/>
            <person name="Chaidir N."/>
            <person name="Claudel C."/>
            <person name="Donnadieu C."/>
            <person name="Faraut T."/>
            <person name="Fievet G."/>
            <person name="Helmstetter N."/>
            <person name="King M."/>
            <person name="Knapp S.J."/>
            <person name="Lai Z."/>
            <person name="Le Paslier M.C."/>
            <person name="Lippi Y."/>
            <person name="Lorenzon L."/>
            <person name="Mandel J.R."/>
            <person name="Marage G."/>
            <person name="Marchand G."/>
            <person name="Marquand E."/>
            <person name="Bret-Mestries E."/>
            <person name="Morien E."/>
            <person name="Nambeesan S."/>
            <person name="Nguyen T."/>
            <person name="Pegot-Espagnet P."/>
            <person name="Pouilly N."/>
            <person name="Raftis F."/>
            <person name="Sallet E."/>
            <person name="Schiex T."/>
            <person name="Thomas J."/>
            <person name="Vandecasteele C."/>
            <person name="Vares D."/>
            <person name="Vear F."/>
            <person name="Vautrin S."/>
            <person name="Crespi M."/>
            <person name="Mangin B."/>
            <person name="Burke J.M."/>
            <person name="Salse J."/>
            <person name="Munos S."/>
            <person name="Vincourt P."/>
            <person name="Rieseberg L.H."/>
            <person name="Langlade N.B."/>
        </authorList>
    </citation>
    <scope>NUCLEOTIDE SEQUENCE</scope>
    <source>
        <tissue evidence="10">Leaves</tissue>
    </source>
</reference>
<name>A0A9K3E4W3_HELAN</name>
<feature type="region of interest" description="Disordered" evidence="8">
    <location>
        <begin position="18"/>
        <end position="39"/>
    </location>
</feature>
<evidence type="ECO:0000256" key="4">
    <source>
        <dbReference type="ARBA" id="ARBA00022771"/>
    </source>
</evidence>
<dbReference type="Pfam" id="PF04046">
    <property type="entry name" value="PSP"/>
    <property type="match status" value="1"/>
</dbReference>
<dbReference type="GO" id="GO:0003723">
    <property type="term" value="F:RNA binding"/>
    <property type="evidence" value="ECO:0000318"/>
    <property type="project" value="GO_Central"/>
</dbReference>
<feature type="region of interest" description="Disordered" evidence="8">
    <location>
        <begin position="509"/>
        <end position="534"/>
    </location>
</feature>
<comment type="subcellular location">
    <subcellularLocation>
        <location evidence="1">Nucleus</location>
        <location evidence="1">Nucleoplasm</location>
    </subcellularLocation>
</comment>
<feature type="region of interest" description="Disordered" evidence="8">
    <location>
        <begin position="369"/>
        <end position="395"/>
    </location>
</feature>
<proteinExistence type="inferred from homology"/>
<evidence type="ECO:0000256" key="6">
    <source>
        <dbReference type="ARBA" id="ARBA00023242"/>
    </source>
</evidence>
<evidence type="ECO:0000256" key="8">
    <source>
        <dbReference type="SAM" id="MobiDB-lite"/>
    </source>
</evidence>
<comment type="similarity">
    <text evidence="2">Belongs to the ZCCHC8 family.</text>
</comment>
<dbReference type="Gramene" id="mRNA:HanXRQr2_Chr15g0712251">
    <property type="protein sequence ID" value="mRNA:HanXRQr2_Chr15g0712251"/>
    <property type="gene ID" value="HanXRQr2_Chr15g0712251"/>
</dbReference>
<keyword evidence="5" id="KW-0862">Zinc</keyword>
<keyword evidence="6" id="KW-0539">Nucleus</keyword>
<dbReference type="OrthoDB" id="8026949at2759"/>